<keyword evidence="3" id="KW-0862">Zinc</keyword>
<evidence type="ECO:0000256" key="1">
    <source>
        <dbReference type="ARBA" id="ARBA00022723"/>
    </source>
</evidence>
<dbReference type="OrthoDB" id="20839at2759"/>
<comment type="caution">
    <text evidence="6">The sequence shown here is derived from an EMBL/GenBank/DDBJ whole genome shotgun (WGS) entry which is preliminary data.</text>
</comment>
<feature type="domain" description="PHD-type" evidence="5">
    <location>
        <begin position="1"/>
        <end position="67"/>
    </location>
</feature>
<feature type="region of interest" description="Disordered" evidence="4">
    <location>
        <begin position="99"/>
        <end position="127"/>
    </location>
</feature>
<dbReference type="GO" id="GO:0006357">
    <property type="term" value="P:regulation of transcription by RNA polymerase II"/>
    <property type="evidence" value="ECO:0007669"/>
    <property type="project" value="TreeGrafter"/>
</dbReference>
<dbReference type="Gene3D" id="3.30.40.10">
    <property type="entry name" value="Zinc/RING finger domain, C3HC4 (zinc finger)"/>
    <property type="match status" value="1"/>
</dbReference>
<accession>A0A432ZY98</accession>
<dbReference type="InterPro" id="IPR013083">
    <property type="entry name" value="Znf_RING/FYVE/PHD"/>
</dbReference>
<dbReference type="Proteomes" id="UP000268093">
    <property type="component" value="Unassembled WGS sequence"/>
</dbReference>
<dbReference type="AlphaFoldDB" id="A0A432ZY98"/>
<dbReference type="InterPro" id="IPR001965">
    <property type="entry name" value="Znf_PHD"/>
</dbReference>
<evidence type="ECO:0000256" key="4">
    <source>
        <dbReference type="SAM" id="MobiDB-lite"/>
    </source>
</evidence>
<dbReference type="Pfam" id="PF13771">
    <property type="entry name" value="zf-HC5HC2H"/>
    <property type="match status" value="1"/>
</dbReference>
<dbReference type="PROSITE" id="PS51805">
    <property type="entry name" value="EPHD"/>
    <property type="match status" value="1"/>
</dbReference>
<organism evidence="6 7">
    <name type="scientific">Jimgerdemannia flammicorona</name>
    <dbReference type="NCBI Taxonomy" id="994334"/>
    <lineage>
        <taxon>Eukaryota</taxon>
        <taxon>Fungi</taxon>
        <taxon>Fungi incertae sedis</taxon>
        <taxon>Mucoromycota</taxon>
        <taxon>Mucoromycotina</taxon>
        <taxon>Endogonomycetes</taxon>
        <taxon>Endogonales</taxon>
        <taxon>Endogonaceae</taxon>
        <taxon>Jimgerdemannia</taxon>
    </lineage>
</organism>
<evidence type="ECO:0000313" key="7">
    <source>
        <dbReference type="Proteomes" id="UP000268093"/>
    </source>
</evidence>
<dbReference type="PANTHER" id="PTHR13793">
    <property type="entry name" value="PHD FINGER PROTEINS"/>
    <property type="match status" value="1"/>
</dbReference>
<sequence length="188" mass="21109">MKISIRASQICYICKKKMGACIQCDNKSCFTAFHVTCGRKAKLYMKMKSHNPHYDSAVLRAYCDKHAPREYKEQVDVAASVAATQAAFEIGDNPSFIAESDTEEEETKAQPLSATRSSKAARAHQRHYTAGAPLAPAYILTKLEGIKVLKSLAHLRKKPQLVATICRYWSLKRESRRGAPLLKRLHLE</sequence>
<dbReference type="PANTHER" id="PTHR13793:SF107">
    <property type="entry name" value="BROMODOMAIN-CONTAINING PROTEIN HOMOLOG"/>
    <property type="match status" value="1"/>
</dbReference>
<keyword evidence="7" id="KW-1185">Reference proteome</keyword>
<protein>
    <submittedName>
        <fullName evidence="6">PHD-like zinc-binding domain-containing protein</fullName>
    </submittedName>
</protein>
<proteinExistence type="predicted"/>
<keyword evidence="2" id="KW-0863">Zinc-finger</keyword>
<dbReference type="EMBL" id="RBNI01029769">
    <property type="protein sequence ID" value="RUO95454.1"/>
    <property type="molecule type" value="Genomic_DNA"/>
</dbReference>
<feature type="non-terminal residue" evidence="6">
    <location>
        <position position="188"/>
    </location>
</feature>
<evidence type="ECO:0000256" key="3">
    <source>
        <dbReference type="ARBA" id="ARBA00022833"/>
    </source>
</evidence>
<reference evidence="6 7" key="1">
    <citation type="journal article" date="2018" name="New Phytol.">
        <title>Phylogenomics of Endogonaceae and evolution of mycorrhizas within Mucoromycota.</title>
        <authorList>
            <person name="Chang Y."/>
            <person name="Desiro A."/>
            <person name="Na H."/>
            <person name="Sandor L."/>
            <person name="Lipzen A."/>
            <person name="Clum A."/>
            <person name="Barry K."/>
            <person name="Grigoriev I.V."/>
            <person name="Martin F.M."/>
            <person name="Stajich J.E."/>
            <person name="Smith M.E."/>
            <person name="Bonito G."/>
            <person name="Spatafora J.W."/>
        </authorList>
    </citation>
    <scope>NUCLEOTIDE SEQUENCE [LARGE SCALE GENOMIC DNA]</scope>
    <source>
        <strain evidence="6 7">GMNB39</strain>
    </source>
</reference>
<dbReference type="GO" id="GO:0008270">
    <property type="term" value="F:zinc ion binding"/>
    <property type="evidence" value="ECO:0007669"/>
    <property type="project" value="UniProtKB-KW"/>
</dbReference>
<evidence type="ECO:0000313" key="6">
    <source>
        <dbReference type="EMBL" id="RUO95454.1"/>
    </source>
</evidence>
<dbReference type="InterPro" id="IPR034732">
    <property type="entry name" value="EPHD"/>
</dbReference>
<dbReference type="InterPro" id="IPR050701">
    <property type="entry name" value="Histone_Mod_Regulator"/>
</dbReference>
<dbReference type="SMART" id="SM00249">
    <property type="entry name" value="PHD"/>
    <property type="match status" value="1"/>
</dbReference>
<gene>
    <name evidence="6" type="ORF">BC936DRAFT_143994</name>
</gene>
<name>A0A432ZY98_9FUNG</name>
<evidence type="ECO:0000259" key="5">
    <source>
        <dbReference type="PROSITE" id="PS51805"/>
    </source>
</evidence>
<evidence type="ECO:0000256" key="2">
    <source>
        <dbReference type="ARBA" id="ARBA00022771"/>
    </source>
</evidence>
<keyword evidence="1" id="KW-0479">Metal-binding</keyword>